<dbReference type="EMBL" id="ANIN01000002">
    <property type="protein sequence ID" value="ELA08503.1"/>
    <property type="molecule type" value="Genomic_DNA"/>
</dbReference>
<dbReference type="Pfam" id="PF00145">
    <property type="entry name" value="DNA_methylase"/>
    <property type="match status" value="2"/>
</dbReference>
<dbReference type="InterPro" id="IPR018117">
    <property type="entry name" value="C5_DNA_meth_AS"/>
</dbReference>
<dbReference type="InterPro" id="IPR031303">
    <property type="entry name" value="C5_meth_CS"/>
</dbReference>
<dbReference type="GO" id="GO:0003886">
    <property type="term" value="F:DNA (cytosine-5-)-methyltransferase activity"/>
    <property type="evidence" value="ECO:0007669"/>
    <property type="project" value="UniProtKB-EC"/>
</dbReference>
<dbReference type="EC" id="2.1.1.37" evidence="8"/>
<dbReference type="PATRIC" id="fig|1230338.3.peg.1725"/>
<comment type="caution">
    <text evidence="9">The sequence shown here is derived from an EMBL/GenBank/DDBJ whole genome shotgun (WGS) entry which is preliminary data.</text>
</comment>
<dbReference type="OrthoDB" id="9813719at2"/>
<evidence type="ECO:0000256" key="2">
    <source>
        <dbReference type="ARBA" id="ARBA00022679"/>
    </source>
</evidence>
<feature type="active site" evidence="6">
    <location>
        <position position="77"/>
    </location>
</feature>
<organism evidence="9 10">
    <name type="scientific">Moraxella macacae 0408225</name>
    <dbReference type="NCBI Taxonomy" id="1230338"/>
    <lineage>
        <taxon>Bacteria</taxon>
        <taxon>Pseudomonadati</taxon>
        <taxon>Pseudomonadota</taxon>
        <taxon>Gammaproteobacteria</taxon>
        <taxon>Moraxellales</taxon>
        <taxon>Moraxellaceae</taxon>
        <taxon>Moraxella</taxon>
    </lineage>
</organism>
<keyword evidence="10" id="KW-1185">Reference proteome</keyword>
<dbReference type="GO" id="GO:0032259">
    <property type="term" value="P:methylation"/>
    <property type="evidence" value="ECO:0007669"/>
    <property type="project" value="UniProtKB-KW"/>
</dbReference>
<dbReference type="REBASE" id="62230">
    <property type="entry name" value="M.Mma225ORF8076P"/>
</dbReference>
<dbReference type="STRING" id="1230338.MOMA_08076"/>
<reference evidence="9 10" key="1">
    <citation type="journal article" date="2013" name="Genome Announc.">
        <title>Genome Sequence of Moraxella macacae 0408225, a Novel Bacterial Species Isolated from a Cynomolgus Macaque with Epistaxis.</title>
        <authorList>
            <person name="Ladner J.T."/>
            <person name="Whitehouse C.A."/>
            <person name="Koroleva G.I."/>
            <person name="Palacios G.F."/>
        </authorList>
    </citation>
    <scope>NUCLEOTIDE SEQUENCE [LARGE SCALE GENOMIC DNA]</scope>
    <source>
        <strain evidence="9 10">0408225</strain>
    </source>
</reference>
<sequence>MAKLLTFVDLFAGIGGFHLALSDLGAKCVFASEKDSHARQTYRKNFDTTQFELNEDIRKIAPEHIPDHDILCAGFPCQPFSQAGLKKGFQDGADSERGNLFFCIVDILEAKKPKAFILENVRHLVNHDDGKTYATILTLLDKAGYVVQHQVLKASDYNVPQHRPRVFLVGFKKDISSQISFNFPPKMPLTYTMSDIFNAPCEKQIGFTLRVGGKGSPIDDRRNWEFYRVAGEVRRIGLSEAKRMMTYPDSFEFPVSKTQAMKQLGNSVCVEVVRQIAKVMIEQLQSIDEHKPSEIIQKTPIKCNKGELSEIYALLKLIHQRILPYGDSYAKATQDQVLVTKIHTATKDIDLTQSEIEIFANHHLARKIPLQDVVNQTELNEIFTTIRESRATFSSDVMHIQALSNASQATNFIFEIKGLDATKIDEINQIQTSAKIKDRIEKIEQHGGVFEFVACENHLYESTLRKVDSLMPEILAQALLGFFKKQFGKYLYQFSQIQPPKKAEQIECRLRDFVKCTVLGIFPTQVWSGELSANSVLLINHQGELLFYHTKQDKTLKDFFYQNTFFDTPSSTRHRFGSIYQEKNKVYFKLNLQLRLAEPKNPNQENQTENIISKT</sequence>
<dbReference type="PROSITE" id="PS51679">
    <property type="entry name" value="SAM_MT_C5"/>
    <property type="match status" value="1"/>
</dbReference>
<dbReference type="Gene3D" id="3.40.50.150">
    <property type="entry name" value="Vaccinia Virus protein VP39"/>
    <property type="match status" value="1"/>
</dbReference>
<keyword evidence="4" id="KW-0680">Restriction system</keyword>
<dbReference type="Proteomes" id="UP000023795">
    <property type="component" value="Unassembled WGS sequence"/>
</dbReference>
<evidence type="ECO:0000256" key="5">
    <source>
        <dbReference type="ARBA" id="ARBA00047422"/>
    </source>
</evidence>
<dbReference type="InterPro" id="IPR019062">
    <property type="entry name" value="Restrct_endonuc_II_HpaII"/>
</dbReference>
<dbReference type="PROSITE" id="PS00094">
    <property type="entry name" value="C5_MTASE_1"/>
    <property type="match status" value="1"/>
</dbReference>
<protein>
    <recommendedName>
        <fullName evidence="8">Cytosine-specific methyltransferase</fullName>
        <ecNumber evidence="8">2.1.1.37</ecNumber>
    </recommendedName>
</protein>
<evidence type="ECO:0000256" key="8">
    <source>
        <dbReference type="RuleBase" id="RU000417"/>
    </source>
</evidence>
<dbReference type="eggNOG" id="COG0270">
    <property type="taxonomic scope" value="Bacteria"/>
</dbReference>
<accession>L2F7Q7</accession>
<dbReference type="RefSeq" id="WP_009502061.1">
    <property type="nucleotide sequence ID" value="NZ_ANIN01000002.1"/>
</dbReference>
<name>L2F7Q7_9GAMM</name>
<dbReference type="CDD" id="cd00315">
    <property type="entry name" value="Cyt_C5_DNA_methylase"/>
    <property type="match status" value="1"/>
</dbReference>
<dbReference type="PRINTS" id="PR00105">
    <property type="entry name" value="C5METTRFRASE"/>
</dbReference>
<evidence type="ECO:0000256" key="4">
    <source>
        <dbReference type="ARBA" id="ARBA00022747"/>
    </source>
</evidence>
<evidence type="ECO:0000256" key="7">
    <source>
        <dbReference type="RuleBase" id="RU000416"/>
    </source>
</evidence>
<dbReference type="PANTHER" id="PTHR46098:SF1">
    <property type="entry name" value="TRNA (CYTOSINE(38)-C(5))-METHYLTRANSFERASE"/>
    <property type="match status" value="1"/>
</dbReference>
<dbReference type="GO" id="GO:0009307">
    <property type="term" value="P:DNA restriction-modification system"/>
    <property type="evidence" value="ECO:0007669"/>
    <property type="project" value="UniProtKB-KW"/>
</dbReference>
<keyword evidence="2 6" id="KW-0808">Transferase</keyword>
<evidence type="ECO:0000256" key="3">
    <source>
        <dbReference type="ARBA" id="ARBA00022691"/>
    </source>
</evidence>
<dbReference type="Gene3D" id="3.90.120.10">
    <property type="entry name" value="DNA Methylase, subunit A, domain 2"/>
    <property type="match status" value="1"/>
</dbReference>
<keyword evidence="1 6" id="KW-0489">Methyltransferase</keyword>
<evidence type="ECO:0000313" key="10">
    <source>
        <dbReference type="Proteomes" id="UP000023795"/>
    </source>
</evidence>
<dbReference type="NCBIfam" id="TIGR00675">
    <property type="entry name" value="dcm"/>
    <property type="match status" value="1"/>
</dbReference>
<evidence type="ECO:0000256" key="1">
    <source>
        <dbReference type="ARBA" id="ARBA00022603"/>
    </source>
</evidence>
<dbReference type="Pfam" id="PF09561">
    <property type="entry name" value="RE_HpaII"/>
    <property type="match status" value="2"/>
</dbReference>
<comment type="similarity">
    <text evidence="6 7">Belongs to the class I-like SAM-binding methyltransferase superfamily. C5-methyltransferase family.</text>
</comment>
<dbReference type="InterPro" id="IPR001525">
    <property type="entry name" value="C5_MeTfrase"/>
</dbReference>
<dbReference type="SUPFAM" id="SSF53335">
    <property type="entry name" value="S-adenosyl-L-methionine-dependent methyltransferases"/>
    <property type="match status" value="1"/>
</dbReference>
<dbReference type="PANTHER" id="PTHR46098">
    <property type="entry name" value="TRNA (CYTOSINE(38)-C(5))-METHYLTRANSFERASE"/>
    <property type="match status" value="1"/>
</dbReference>
<comment type="catalytic activity">
    <reaction evidence="5 8">
        <text>a 2'-deoxycytidine in DNA + S-adenosyl-L-methionine = a 5-methyl-2'-deoxycytidine in DNA + S-adenosyl-L-homocysteine + H(+)</text>
        <dbReference type="Rhea" id="RHEA:13681"/>
        <dbReference type="Rhea" id="RHEA-COMP:11369"/>
        <dbReference type="Rhea" id="RHEA-COMP:11370"/>
        <dbReference type="ChEBI" id="CHEBI:15378"/>
        <dbReference type="ChEBI" id="CHEBI:57856"/>
        <dbReference type="ChEBI" id="CHEBI:59789"/>
        <dbReference type="ChEBI" id="CHEBI:85452"/>
        <dbReference type="ChEBI" id="CHEBI:85454"/>
        <dbReference type="EC" id="2.1.1.37"/>
    </reaction>
</comment>
<dbReference type="AlphaFoldDB" id="L2F7Q7"/>
<dbReference type="InterPro" id="IPR029063">
    <property type="entry name" value="SAM-dependent_MTases_sf"/>
</dbReference>
<dbReference type="PROSITE" id="PS00095">
    <property type="entry name" value="C5_MTASE_2"/>
    <property type="match status" value="1"/>
</dbReference>
<dbReference type="InterPro" id="IPR050750">
    <property type="entry name" value="C5-MTase"/>
</dbReference>
<evidence type="ECO:0000313" key="9">
    <source>
        <dbReference type="EMBL" id="ELA08503.1"/>
    </source>
</evidence>
<evidence type="ECO:0000256" key="6">
    <source>
        <dbReference type="PROSITE-ProRule" id="PRU01016"/>
    </source>
</evidence>
<proteinExistence type="inferred from homology"/>
<keyword evidence="3 6" id="KW-0949">S-adenosyl-L-methionine</keyword>
<gene>
    <name evidence="9" type="ORF">MOMA_08076</name>
</gene>